<dbReference type="Proteomes" id="UP000013131">
    <property type="component" value="Unassembled WGS sequence"/>
</dbReference>
<reference evidence="3 4" key="1">
    <citation type="journal article" date="2013" name="Genome Announc.">
        <title>Draft Genome Sequences of Mycoplasma auris and Mycoplasma yeatsii, Two Species of the Ear Canal of Caprinae.</title>
        <authorList>
            <person name="Dordet-Frisoni E."/>
            <person name="Baranowski E."/>
            <person name="Barre A."/>
            <person name="Blanchard A."/>
            <person name="Breton M."/>
            <person name="Couture C."/>
            <person name="Dupuy V."/>
            <person name="Gaurivaud P."/>
            <person name="Jacob D."/>
            <person name="Lemaitre C."/>
            <person name="Manso-Silvan L."/>
            <person name="Nikolski M."/>
            <person name="Nouvel L.X."/>
            <person name="Poumarat F."/>
            <person name="Sirand-Pugnet P."/>
            <person name="Thebault P."/>
            <person name="Theil S."/>
            <person name="Thiaucourt F."/>
            <person name="Citti C."/>
            <person name="Tardy F."/>
        </authorList>
    </citation>
    <scope>NUCLEOTIDE SEQUENCE [LARGE SCALE GENOMIC DNA]</scope>
    <source>
        <strain evidence="3 4">15026</strain>
    </source>
</reference>
<keyword evidence="4" id="KW-1185">Reference proteome</keyword>
<dbReference type="eggNOG" id="COG0737">
    <property type="taxonomic scope" value="Bacteria"/>
</dbReference>
<feature type="compositionally biased region" description="Low complexity" evidence="1">
    <location>
        <begin position="293"/>
        <end position="302"/>
    </location>
</feature>
<organism evidence="3 4">
    <name type="scientific">Metamycoplasma auris 15026</name>
    <dbReference type="NCBI Taxonomy" id="1188233"/>
    <lineage>
        <taxon>Bacteria</taxon>
        <taxon>Bacillati</taxon>
        <taxon>Mycoplasmatota</taxon>
        <taxon>Mycoplasmoidales</taxon>
        <taxon>Metamycoplasmataceae</taxon>
        <taxon>Metamycoplasma</taxon>
    </lineage>
</organism>
<dbReference type="PANTHER" id="PTHR11371">
    <property type="entry name" value="DEOXYRIBONUCLEASE"/>
    <property type="match status" value="1"/>
</dbReference>
<proteinExistence type="predicted"/>
<dbReference type="PATRIC" id="fig|1188233.3.peg.146"/>
<dbReference type="PANTHER" id="PTHR11371:SF31">
    <property type="entry name" value="EXTRACELLULAR NUCLEASE"/>
    <property type="match status" value="1"/>
</dbReference>
<dbReference type="Gene3D" id="3.60.10.10">
    <property type="entry name" value="Endonuclease/exonuclease/phosphatase"/>
    <property type="match status" value="1"/>
</dbReference>
<evidence type="ECO:0000313" key="4">
    <source>
        <dbReference type="Proteomes" id="UP000013131"/>
    </source>
</evidence>
<dbReference type="STRING" id="1188233.MAU_1440"/>
<name>N9V1G5_9BACT</name>
<dbReference type="RefSeq" id="WP_004423564.1">
    <property type="nucleotide sequence ID" value="NZ_AORI01000004.1"/>
</dbReference>
<feature type="signal peptide" evidence="2">
    <location>
        <begin position="1"/>
        <end position="23"/>
    </location>
</feature>
<gene>
    <name evidence="3" type="ORF">MAU_1440</name>
</gene>
<keyword evidence="2" id="KW-0732">Signal</keyword>
<dbReference type="SUPFAM" id="SSF56219">
    <property type="entry name" value="DNase I-like"/>
    <property type="match status" value="1"/>
</dbReference>
<protein>
    <recommendedName>
        <fullName evidence="5">Membrane nuclease A</fullName>
    </recommendedName>
</protein>
<dbReference type="AlphaFoldDB" id="N9V1G5"/>
<evidence type="ECO:0000256" key="2">
    <source>
        <dbReference type="SAM" id="SignalP"/>
    </source>
</evidence>
<dbReference type="InterPro" id="IPR036691">
    <property type="entry name" value="Endo/exonu/phosph_ase_sf"/>
</dbReference>
<evidence type="ECO:0000313" key="3">
    <source>
        <dbReference type="EMBL" id="ENY69202.1"/>
    </source>
</evidence>
<dbReference type="OrthoDB" id="400671at2"/>
<dbReference type="NCBIfam" id="NF045851">
    <property type="entry name" value="mem_nucl_MnuA"/>
    <property type="match status" value="1"/>
</dbReference>
<evidence type="ECO:0000256" key="1">
    <source>
        <dbReference type="SAM" id="MobiDB-lite"/>
    </source>
</evidence>
<sequence length="621" mass="71226">MKRSFRFLLLSTSIATISIPILAISCNTKEDNKKKVSETKITKSEKSIIEDGNWNPIVKKETKKLNNEVNSISSNKERHFDEIETPLEDNNELDEIASNLKDIFEFNDTDEAHSALTELFKDKNKYNLWYSWKDRNIVISKKGEIPFGKHRNKVVIFTLKNNEETNKVISPIQLINAKNPTFKGKNKDWLSLSNRLDFEIKDNRNNKLELIIKYKVGKYIQGADPEVSKEENQSIVSFEISQTEEILPYEDDSKFRTPDSYTTIESLDSSSFYDDYELLPSDSPSEFAEPVDDPSSFESESSSDISLANGEFKLGHWNILKFTGDDKKQKDKTKRIALLSEKEKFDILGLTEVNKPEGVQKIVDEMNKLSHSNMYAYIVSNKEKGSTFNNNSAESVAIIYNTKKFEPIAFNNGQQGYSYKEKFTDFLGNNNAEYARPPYGVQFKYKLNPDKKMTFVFDHFDGPGSKKGEGKKDGMGIFEYREAKHLEEVLKHFEKISDDNASIFFGGDTNIPIGKEKLAFDWLKKYNGSSDYETVFDDSDANKSSLDGKGIGYSHPYDKIFYKSNFKLIKKEVFDLYKVVNDSAFRKLFEDNNVVINGIDLIRKGSYLSDHTYISATFKIA</sequence>
<dbReference type="EMBL" id="AORI01000004">
    <property type="protein sequence ID" value="ENY69202.1"/>
    <property type="molecule type" value="Genomic_DNA"/>
</dbReference>
<feature type="region of interest" description="Disordered" evidence="1">
    <location>
        <begin position="283"/>
        <end position="302"/>
    </location>
</feature>
<feature type="chain" id="PRO_5004155030" description="Membrane nuclease A" evidence="2">
    <location>
        <begin position="24"/>
        <end position="621"/>
    </location>
</feature>
<accession>N9V1G5</accession>
<dbReference type="PROSITE" id="PS51257">
    <property type="entry name" value="PROKAR_LIPOPROTEIN"/>
    <property type="match status" value="1"/>
</dbReference>
<comment type="caution">
    <text evidence="3">The sequence shown here is derived from an EMBL/GenBank/DDBJ whole genome shotgun (WGS) entry which is preliminary data.</text>
</comment>
<evidence type="ECO:0008006" key="5">
    <source>
        <dbReference type="Google" id="ProtNLM"/>
    </source>
</evidence>